<dbReference type="OrthoDB" id="10249433at2759"/>
<proteinExistence type="predicted"/>
<gene>
    <name evidence="1" type="ORF">PSYICH_LOCUS13069</name>
</gene>
<name>A0A9P0GLA0_9CUCU</name>
<dbReference type="EMBL" id="OV651819">
    <property type="protein sequence ID" value="CAH1113243.1"/>
    <property type="molecule type" value="Genomic_DNA"/>
</dbReference>
<keyword evidence="2" id="KW-1185">Reference proteome</keyword>
<dbReference type="AlphaFoldDB" id="A0A9P0GLA0"/>
<dbReference type="Proteomes" id="UP001153636">
    <property type="component" value="Chromosome 7"/>
</dbReference>
<protein>
    <submittedName>
        <fullName evidence="1">Uncharacterized protein</fullName>
    </submittedName>
</protein>
<evidence type="ECO:0000313" key="1">
    <source>
        <dbReference type="EMBL" id="CAH1113243.1"/>
    </source>
</evidence>
<evidence type="ECO:0000313" key="2">
    <source>
        <dbReference type="Proteomes" id="UP001153636"/>
    </source>
</evidence>
<reference evidence="1" key="1">
    <citation type="submission" date="2022-01" db="EMBL/GenBank/DDBJ databases">
        <authorList>
            <person name="King R."/>
        </authorList>
    </citation>
    <scope>NUCLEOTIDE SEQUENCE</scope>
</reference>
<sequence length="178" mass="19697">MAKCEEAGIACRQANEDADSLIVWTAEFLAPTHQTVAIVREDVDLLVIMMGINTSSNVYLLKPGKGKAPQLLYQPQSTILSKYPDLEETVGKFLDSSAQPTAIAAAREKFLVALYEANYLTTAFNALRYKQYVTSAFKFSSNIASIPPTDSAAYQHSLRVYLQVQQWLGNSLDPKLWG</sequence>
<accession>A0A9P0GLA0</accession>
<organism evidence="1 2">
    <name type="scientific">Psylliodes chrysocephalus</name>
    <dbReference type="NCBI Taxonomy" id="3402493"/>
    <lineage>
        <taxon>Eukaryota</taxon>
        <taxon>Metazoa</taxon>
        <taxon>Ecdysozoa</taxon>
        <taxon>Arthropoda</taxon>
        <taxon>Hexapoda</taxon>
        <taxon>Insecta</taxon>
        <taxon>Pterygota</taxon>
        <taxon>Neoptera</taxon>
        <taxon>Endopterygota</taxon>
        <taxon>Coleoptera</taxon>
        <taxon>Polyphaga</taxon>
        <taxon>Cucujiformia</taxon>
        <taxon>Chrysomeloidea</taxon>
        <taxon>Chrysomelidae</taxon>
        <taxon>Galerucinae</taxon>
        <taxon>Alticini</taxon>
        <taxon>Psylliodes</taxon>
    </lineage>
</organism>